<dbReference type="Proteomes" id="UP000789941">
    <property type="component" value="Unassembled WGS sequence"/>
</dbReference>
<organism evidence="1 2">
    <name type="scientific">Candidatus Bilamarchaeum dharawalense</name>
    <dbReference type="NCBI Taxonomy" id="2885759"/>
    <lineage>
        <taxon>Archaea</taxon>
        <taxon>Candidatus Micrarchaeota</taxon>
        <taxon>Candidatus Micrarchaeia</taxon>
        <taxon>Candidatus Anstonellales</taxon>
        <taxon>Candidatus Bilamarchaeaceae</taxon>
        <taxon>Candidatus Bilamarchaeum</taxon>
    </lineage>
</organism>
<name>A0A5E4LNX0_9ARCH</name>
<evidence type="ECO:0000313" key="2">
    <source>
        <dbReference type="Proteomes" id="UP000789941"/>
    </source>
</evidence>
<dbReference type="EMBL" id="CABMJJ010000001">
    <property type="protein sequence ID" value="VVC02607.1"/>
    <property type="molecule type" value="Genomic_DNA"/>
</dbReference>
<reference evidence="1 2" key="1">
    <citation type="submission" date="2019-08" db="EMBL/GenBank/DDBJ databases">
        <authorList>
            <person name="Vazquez-Campos X."/>
        </authorList>
    </citation>
    <scope>NUCLEOTIDE SEQUENCE [LARGE SCALE GENOMIC DNA]</scope>
    <source>
        <strain evidence="1">LFW-283_2</strain>
    </source>
</reference>
<evidence type="ECO:0000313" key="1">
    <source>
        <dbReference type="EMBL" id="VVC02607.1"/>
    </source>
</evidence>
<protein>
    <submittedName>
        <fullName evidence="1">Uncharacterized protein</fullName>
    </submittedName>
</protein>
<dbReference type="AlphaFoldDB" id="A0A5E4LNX0"/>
<comment type="caution">
    <text evidence="1">The sequence shown here is derived from an EMBL/GenBank/DDBJ whole genome shotgun (WGS) entry which is preliminary data.</text>
</comment>
<gene>
    <name evidence="1" type="ORF">LFW2832_00108</name>
</gene>
<proteinExistence type="predicted"/>
<sequence>MDFDKIREKYEHVYIQSGRLFAEECKLLEDTISFSFASYENLVKNKLDERSQHLAAFFYRNTIYLSAAYQMVRSGMMDPAGNNMRTIFETIVWQYAYLTDDDVYKNFKEMEDLDSDKLKLIAQKKWSNTSEKKLENLRRKYNFQKMMKSLYSKEVYEKFFFNQYWVLCQKSHSSIFSLNFNTPNLEGTTTMEKRPQEIKDNLTALLYLSTENLLCFLNCFSNYLSQTHIDPVLTFTNQINSKIPPALSLAPDQKELKFTLQFREI</sequence>
<accession>A0A5E4LNX0</accession>